<comment type="caution">
    <text evidence="2">The sequence shown here is derived from an EMBL/GenBank/DDBJ whole genome shotgun (WGS) entry which is preliminary data.</text>
</comment>
<dbReference type="SUPFAM" id="SSF52096">
    <property type="entry name" value="ClpP/crotonase"/>
    <property type="match status" value="1"/>
</dbReference>
<keyword evidence="3" id="KW-1185">Reference proteome</keyword>
<dbReference type="InterPro" id="IPR051053">
    <property type="entry name" value="ECH/Chromodomain_protein"/>
</dbReference>
<dbReference type="InterPro" id="IPR014748">
    <property type="entry name" value="Enoyl-CoA_hydra_C"/>
</dbReference>
<dbReference type="Proteomes" id="UP001300745">
    <property type="component" value="Unassembled WGS sequence"/>
</dbReference>
<dbReference type="InterPro" id="IPR001753">
    <property type="entry name" value="Enoyl-CoA_hydra/iso"/>
</dbReference>
<protein>
    <submittedName>
        <fullName evidence="2">Enoyl-CoA hydratase-related protein</fullName>
    </submittedName>
</protein>
<accession>A0ABT3SDC7</accession>
<comment type="similarity">
    <text evidence="1">Belongs to the enoyl-CoA hydratase/isomerase family.</text>
</comment>
<dbReference type="Pfam" id="PF00378">
    <property type="entry name" value="ECH_1"/>
    <property type="match status" value="1"/>
</dbReference>
<gene>
    <name evidence="2" type="ORF">ORI27_12380</name>
</gene>
<evidence type="ECO:0000313" key="2">
    <source>
        <dbReference type="EMBL" id="MCX2937502.1"/>
    </source>
</evidence>
<dbReference type="Gene3D" id="1.10.12.10">
    <property type="entry name" value="Lyase 2-enoyl-coa Hydratase, Chain A, domain 2"/>
    <property type="match status" value="1"/>
</dbReference>
<evidence type="ECO:0000256" key="1">
    <source>
        <dbReference type="ARBA" id="ARBA00005254"/>
    </source>
</evidence>
<name>A0ABT3SDC7_9MYCO</name>
<dbReference type="CDD" id="cd06558">
    <property type="entry name" value="crotonase-like"/>
    <property type="match status" value="1"/>
</dbReference>
<dbReference type="PANTHER" id="PTHR43684:SF4">
    <property type="entry name" value="ENOYL-COA HYDRATASE_ISOMERASE FAMILY PROTEIN (AFU_ORTHOLOGUE AFUA_1G01890)"/>
    <property type="match status" value="1"/>
</dbReference>
<organism evidence="2 3">
    <name type="scientific">Mycobacterium pinniadriaticum</name>
    <dbReference type="NCBI Taxonomy" id="2994102"/>
    <lineage>
        <taxon>Bacteria</taxon>
        <taxon>Bacillati</taxon>
        <taxon>Actinomycetota</taxon>
        <taxon>Actinomycetes</taxon>
        <taxon>Mycobacteriales</taxon>
        <taxon>Mycobacteriaceae</taxon>
        <taxon>Mycobacterium</taxon>
    </lineage>
</organism>
<dbReference type="Gene3D" id="3.90.226.10">
    <property type="entry name" value="2-enoyl-CoA Hydratase, Chain A, domain 1"/>
    <property type="match status" value="1"/>
</dbReference>
<reference evidence="2 3" key="1">
    <citation type="submission" date="2022-11" db="EMBL/GenBank/DDBJ databases">
        <title>Mycobacterium sp. nov.</title>
        <authorList>
            <person name="Papic B."/>
            <person name="Spicic S."/>
            <person name="Duvnjak S."/>
        </authorList>
    </citation>
    <scope>NUCLEOTIDE SEQUENCE [LARGE SCALE GENOMIC DNA]</scope>
    <source>
        <strain evidence="2 3">CVI_P4</strain>
    </source>
</reference>
<dbReference type="RefSeq" id="WP_265997330.1">
    <property type="nucleotide sequence ID" value="NZ_JAPJDN010000009.1"/>
</dbReference>
<dbReference type="InterPro" id="IPR029045">
    <property type="entry name" value="ClpP/crotonase-like_dom_sf"/>
</dbReference>
<proteinExistence type="inferred from homology"/>
<evidence type="ECO:0000313" key="3">
    <source>
        <dbReference type="Proteomes" id="UP001300745"/>
    </source>
</evidence>
<dbReference type="PANTHER" id="PTHR43684">
    <property type="match status" value="1"/>
</dbReference>
<dbReference type="EMBL" id="JAPJDO010000009">
    <property type="protein sequence ID" value="MCX2937502.1"/>
    <property type="molecule type" value="Genomic_DNA"/>
</dbReference>
<sequence length="263" mass="29012">MTEKQTVRYEVAAGVCTLTFNRPDRNNAWSISMEQAYYAGLDRAAVDDDVRVIIVTGEGKSFCPGLDKAILDEIRSGSTFADNRRPATVATTIPKPVIAAINGGCAGVGMVQATLCDLRFAAAGAKLSWAFSRRGLPAEDGSSWTLARLVGHGRAMDLLLSGRVFTAEEAYEMGLVQRLFEPDELLARTMDYASDLARNVSPTAMAMVKHQLWSDWDTSLENSRVRAQQLLPIAKRQPDFQEGVRSLVEKRPPEFAPYRTVYF</sequence>